<dbReference type="EMBL" id="FNYO01000027">
    <property type="protein sequence ID" value="SEI93001.1"/>
    <property type="molecule type" value="Genomic_DNA"/>
</dbReference>
<evidence type="ECO:0000259" key="1">
    <source>
        <dbReference type="PROSITE" id="PS50943"/>
    </source>
</evidence>
<dbReference type="AlphaFoldDB" id="A0A1H6UL14"/>
<dbReference type="InterPro" id="IPR001387">
    <property type="entry name" value="Cro/C1-type_HTH"/>
</dbReference>
<protein>
    <submittedName>
        <fullName evidence="2">Helix-turn-helix</fullName>
    </submittedName>
</protein>
<name>A0A1H6UL14_9GAMM</name>
<feature type="domain" description="HTH cro/C1-type" evidence="1">
    <location>
        <begin position="11"/>
        <end position="64"/>
    </location>
</feature>
<gene>
    <name evidence="2" type="ORF">SAMN04244579_02482</name>
</gene>
<dbReference type="InterPro" id="IPR010982">
    <property type="entry name" value="Lambda_DNA-bd_dom_sf"/>
</dbReference>
<dbReference type="SUPFAM" id="SSF47413">
    <property type="entry name" value="lambda repressor-like DNA-binding domains"/>
    <property type="match status" value="1"/>
</dbReference>
<dbReference type="Proteomes" id="UP000199005">
    <property type="component" value="Unassembled WGS sequence"/>
</dbReference>
<proteinExistence type="predicted"/>
<dbReference type="Gene3D" id="1.10.260.40">
    <property type="entry name" value="lambda repressor-like DNA-binding domains"/>
    <property type="match status" value="1"/>
</dbReference>
<dbReference type="CDD" id="cd00093">
    <property type="entry name" value="HTH_XRE"/>
    <property type="match status" value="1"/>
</dbReference>
<dbReference type="SMART" id="SM00530">
    <property type="entry name" value="HTH_XRE"/>
    <property type="match status" value="1"/>
</dbReference>
<evidence type="ECO:0000313" key="3">
    <source>
        <dbReference type="Proteomes" id="UP000199005"/>
    </source>
</evidence>
<evidence type="ECO:0000313" key="2">
    <source>
        <dbReference type="EMBL" id="SEI93001.1"/>
    </source>
</evidence>
<dbReference type="STRING" id="170623.SAMN04244579_02482"/>
<accession>A0A1H6UL14</accession>
<dbReference type="Pfam" id="PF01381">
    <property type="entry name" value="HTH_3"/>
    <property type="match status" value="1"/>
</dbReference>
<sequence length="245" mass="27850">MNELDRLVGTLKQRLKLQGITYRELGTRLGLSEASVKRMFATRRFSLDRLLEIGHLLGFSLAELAQEAALSGARLHTLSEGQERELVSDEKLLLVAVCVLNHWTFDEILAIYRLGEAECIQRLARLDRLRLLDLLPGNRVRLNVARDFDWRPNGPIHRFFLRQGLGEFLASDFAGGDEVLGFAHGMLTESALAKLQAEIRTLRRRFAELHEESLAAPLAKRHGTGMLLALREWELGAFTRLRRET</sequence>
<dbReference type="RefSeq" id="WP_090899892.1">
    <property type="nucleotide sequence ID" value="NZ_FNYO01000027.1"/>
</dbReference>
<reference evidence="2 3" key="1">
    <citation type="submission" date="2016-10" db="EMBL/GenBank/DDBJ databases">
        <authorList>
            <person name="de Groot N.N."/>
        </authorList>
    </citation>
    <scope>NUCLEOTIDE SEQUENCE [LARGE SCALE GENOMIC DNA]</scope>
    <source>
        <strain evidence="2 3">DSM 1041</strain>
    </source>
</reference>
<dbReference type="GO" id="GO:0003677">
    <property type="term" value="F:DNA binding"/>
    <property type="evidence" value="ECO:0007669"/>
    <property type="project" value="InterPro"/>
</dbReference>
<organism evidence="2 3">
    <name type="scientific">Azotobacter beijerinckii</name>
    <dbReference type="NCBI Taxonomy" id="170623"/>
    <lineage>
        <taxon>Bacteria</taxon>
        <taxon>Pseudomonadati</taxon>
        <taxon>Pseudomonadota</taxon>
        <taxon>Gammaproteobacteria</taxon>
        <taxon>Pseudomonadales</taxon>
        <taxon>Pseudomonadaceae</taxon>
        <taxon>Azotobacter</taxon>
    </lineage>
</organism>
<dbReference type="PROSITE" id="PS50943">
    <property type="entry name" value="HTH_CROC1"/>
    <property type="match status" value="1"/>
</dbReference>